<comment type="caution">
    <text evidence="1">The sequence shown here is derived from an EMBL/GenBank/DDBJ whole genome shotgun (WGS) entry which is preliminary data.</text>
</comment>
<sequence>ILSVLVINGNDGSRYPRLTTRDRADHGEFPHMVSIQYRGDHRCGGALISYRHVLTAAHCVHNETEKDFWPHEFVVIVGSTNLANPDIGSLIEVERIGYHPGFTAKPVYPQIPLNDIAVLRLAESIPKHKNIEPVKLPTTLYQEYDGGMQLFVTGFGAAFAEGAPSPYLRKMIVLQVHPQSCQRVYRRPLDVSDMCAISVENFDACPGDSGSPLILRRERLIVGVLSEAPPDGCGSGKPTVYTKVSHHLNFIKSEMQDSSRDVL</sequence>
<dbReference type="Proteomes" id="UP001239111">
    <property type="component" value="Chromosome 4"/>
</dbReference>
<accession>A0ACC2NB51</accession>
<name>A0ACC2NB51_9HYME</name>
<protein>
    <submittedName>
        <fullName evidence="1">Uncharacterized protein</fullName>
    </submittedName>
</protein>
<feature type="non-terminal residue" evidence="1">
    <location>
        <position position="1"/>
    </location>
</feature>
<organism evidence="1 2">
    <name type="scientific">Eretmocerus hayati</name>
    <dbReference type="NCBI Taxonomy" id="131215"/>
    <lineage>
        <taxon>Eukaryota</taxon>
        <taxon>Metazoa</taxon>
        <taxon>Ecdysozoa</taxon>
        <taxon>Arthropoda</taxon>
        <taxon>Hexapoda</taxon>
        <taxon>Insecta</taxon>
        <taxon>Pterygota</taxon>
        <taxon>Neoptera</taxon>
        <taxon>Endopterygota</taxon>
        <taxon>Hymenoptera</taxon>
        <taxon>Apocrita</taxon>
        <taxon>Proctotrupomorpha</taxon>
        <taxon>Chalcidoidea</taxon>
        <taxon>Aphelinidae</taxon>
        <taxon>Aphelininae</taxon>
        <taxon>Eretmocerus</taxon>
    </lineage>
</organism>
<dbReference type="EMBL" id="CM056744">
    <property type="protein sequence ID" value="KAJ8668286.1"/>
    <property type="molecule type" value="Genomic_DNA"/>
</dbReference>
<evidence type="ECO:0000313" key="2">
    <source>
        <dbReference type="Proteomes" id="UP001239111"/>
    </source>
</evidence>
<keyword evidence="2" id="KW-1185">Reference proteome</keyword>
<gene>
    <name evidence="1" type="ORF">QAD02_009949</name>
</gene>
<reference evidence="1" key="1">
    <citation type="submission" date="2023-04" db="EMBL/GenBank/DDBJ databases">
        <title>A chromosome-level genome assembly of the parasitoid wasp Eretmocerus hayati.</title>
        <authorList>
            <person name="Zhong Y."/>
            <person name="Liu S."/>
            <person name="Liu Y."/>
        </authorList>
    </citation>
    <scope>NUCLEOTIDE SEQUENCE</scope>
    <source>
        <strain evidence="1">ZJU_SS_LIU_2023</strain>
    </source>
</reference>
<proteinExistence type="predicted"/>
<evidence type="ECO:0000313" key="1">
    <source>
        <dbReference type="EMBL" id="KAJ8668286.1"/>
    </source>
</evidence>